<keyword evidence="1" id="KW-0677">Repeat</keyword>
<feature type="transmembrane region" description="Helical" evidence="3">
    <location>
        <begin position="384"/>
        <end position="402"/>
    </location>
</feature>
<evidence type="ECO:0000256" key="3">
    <source>
        <dbReference type="SAM" id="Phobius"/>
    </source>
</evidence>
<dbReference type="InterPro" id="IPR052346">
    <property type="entry name" value="O-mannosyl-transferase_TMTC"/>
</dbReference>
<feature type="transmembrane region" description="Helical" evidence="3">
    <location>
        <begin position="182"/>
        <end position="198"/>
    </location>
</feature>
<protein>
    <recommendedName>
        <fullName evidence="5">Tetratricopeptide repeat protein</fullName>
    </recommendedName>
</protein>
<evidence type="ECO:0008006" key="5">
    <source>
        <dbReference type="Google" id="ProtNLM"/>
    </source>
</evidence>
<name>A0AA95H8J2_9GAMM</name>
<proteinExistence type="predicted"/>
<evidence type="ECO:0000256" key="2">
    <source>
        <dbReference type="ARBA" id="ARBA00022803"/>
    </source>
</evidence>
<accession>A0AA95H8J2</accession>
<evidence type="ECO:0000313" key="4">
    <source>
        <dbReference type="EMBL" id="WGZ91133.1"/>
    </source>
</evidence>
<feature type="transmembrane region" description="Helical" evidence="3">
    <location>
        <begin position="333"/>
        <end position="353"/>
    </location>
</feature>
<feature type="transmembrane region" description="Helical" evidence="3">
    <location>
        <begin position="300"/>
        <end position="321"/>
    </location>
</feature>
<feature type="transmembrane region" description="Helical" evidence="3">
    <location>
        <begin position="12"/>
        <end position="34"/>
    </location>
</feature>
<feature type="transmembrane region" description="Helical" evidence="3">
    <location>
        <begin position="155"/>
        <end position="170"/>
    </location>
</feature>
<organism evidence="4">
    <name type="scientific">Candidatus Thiocaldithrix dubininis</name>
    <dbReference type="NCBI Taxonomy" id="3080823"/>
    <lineage>
        <taxon>Bacteria</taxon>
        <taxon>Pseudomonadati</taxon>
        <taxon>Pseudomonadota</taxon>
        <taxon>Gammaproteobacteria</taxon>
        <taxon>Thiotrichales</taxon>
        <taxon>Thiotrichaceae</taxon>
        <taxon>Candidatus Thiocaldithrix</taxon>
    </lineage>
</organism>
<keyword evidence="2" id="KW-0802">TPR repeat</keyword>
<reference evidence="4" key="1">
    <citation type="journal article" date="2023" name="Int. J. Mol. Sci.">
        <title>Metagenomics Revealed a New Genus 'Candidatus Thiocaldithrix dubininis' gen. nov., sp. nov. and a New Species 'Candidatus Thiothrix putei' sp. nov. in the Family Thiotrichaceae, Some Members of Which Have Traits of Both Na+- and H+-Motive Energetics.</title>
        <authorList>
            <person name="Ravin N.V."/>
            <person name="Muntyan M.S."/>
            <person name="Smolyakov D.D."/>
            <person name="Rudenko T.S."/>
            <person name="Beletsky A.V."/>
            <person name="Mardanov A.V."/>
            <person name="Grabovich M.Y."/>
        </authorList>
    </citation>
    <scope>NUCLEOTIDE SEQUENCE</scope>
    <source>
        <strain evidence="4">GKL-01</strain>
    </source>
</reference>
<feature type="transmembrane region" description="Helical" evidence="3">
    <location>
        <begin position="232"/>
        <end position="251"/>
    </location>
</feature>
<dbReference type="Proteomes" id="UP001300672">
    <property type="component" value="Chromosome"/>
</dbReference>
<evidence type="ECO:0000256" key="1">
    <source>
        <dbReference type="ARBA" id="ARBA00022737"/>
    </source>
</evidence>
<dbReference type="AlphaFoldDB" id="A0AA95H8J2"/>
<dbReference type="EMBL" id="CP124755">
    <property type="protein sequence ID" value="WGZ91133.1"/>
    <property type="molecule type" value="Genomic_DNA"/>
</dbReference>
<gene>
    <name evidence="4" type="ORF">QJT80_01360</name>
</gene>
<feature type="transmembrane region" description="Helical" evidence="3">
    <location>
        <begin position="96"/>
        <end position="114"/>
    </location>
</feature>
<feature type="transmembrane region" description="Helical" evidence="3">
    <location>
        <begin position="359"/>
        <end position="377"/>
    </location>
</feature>
<reference evidence="4" key="2">
    <citation type="submission" date="2023-04" db="EMBL/GenBank/DDBJ databases">
        <authorList>
            <person name="Beletskiy A.V."/>
            <person name="Mardanov A.V."/>
            <person name="Ravin N.V."/>
        </authorList>
    </citation>
    <scope>NUCLEOTIDE SEQUENCE</scope>
    <source>
        <strain evidence="4">GKL-01</strain>
    </source>
</reference>
<keyword evidence="3" id="KW-0812">Transmembrane</keyword>
<dbReference type="PANTHER" id="PTHR44227">
    <property type="match status" value="1"/>
</dbReference>
<feature type="transmembrane region" description="Helical" evidence="3">
    <location>
        <begin position="126"/>
        <end position="149"/>
    </location>
</feature>
<dbReference type="KEGG" id="tdu:QJT80_01360"/>
<feature type="transmembrane region" description="Helical" evidence="3">
    <location>
        <begin position="204"/>
        <end position="220"/>
    </location>
</feature>
<keyword evidence="3" id="KW-1133">Transmembrane helix</keyword>
<sequence length="654" mass="76091">MNKINFSFSNWLLYTILIIVYFIYWNGLDSAFILDDIVNLSNIGQYQYLGKWNDFLIFLLNGDSGPTGRPISLASFYLNDNVWAGAEPFDFKYTNLLLHLLNGILIFFFIIQITRLSKLEVHFQTWLPPLITSLWLVAPLHTTTVLYVIQRMTELVTLFTIISLIIYLFLRDKIIQQQYKNIYLYLIFFILNFILAVFSKENGILIAIYILILEYTIINNHEKNKILKKIHLIFGWIPLLLIFLFLLKAGFLDNHSRSYSTIERLMTESRILWDYLFQIIIPKSSYISLLHDDFTVSSNIFNPLTTFFSISGIMALLISAWKYRIKAPIFSFGIFWFFGGHLLESTTVALELYFEHRNYLPMLGIIIIIAYYSLKIIQQKKYTYVISAFLATYIIILGLNTYNLSLKWTKPIEMVSSWLENHPNSQRTLEALDYLIGEKISINDRQKLLNLLDKSAKKSNSDSYLVFRNLTIHCKQNTLTFNNLQNATHELKQSGFVLATPSVFAGFLNEWSNTDCGELSTDTMLRFIEDIKKITHLQKGTFPHTLAYWQGEVQVRQGNLDEAIKAFEASYQLHKDLDLLLLQAMYLHTAGLDEAAEKKLQLASDDLCNSWRQCWILKLRQGDIDEIRRQLTTVQIKANNNEQAVHHSTSEERS</sequence>
<dbReference type="PANTHER" id="PTHR44227:SF3">
    <property type="entry name" value="PROTEIN O-MANNOSYL-TRANSFERASE TMTC4"/>
    <property type="match status" value="1"/>
</dbReference>
<keyword evidence="3" id="KW-0472">Membrane</keyword>